<feature type="non-terminal residue" evidence="1">
    <location>
        <position position="84"/>
    </location>
</feature>
<organism evidence="1 2">
    <name type="scientific">Pristionchus fissidentatus</name>
    <dbReference type="NCBI Taxonomy" id="1538716"/>
    <lineage>
        <taxon>Eukaryota</taxon>
        <taxon>Metazoa</taxon>
        <taxon>Ecdysozoa</taxon>
        <taxon>Nematoda</taxon>
        <taxon>Chromadorea</taxon>
        <taxon>Rhabditida</taxon>
        <taxon>Rhabditina</taxon>
        <taxon>Diplogasteromorpha</taxon>
        <taxon>Diplogasteroidea</taxon>
        <taxon>Neodiplogasteridae</taxon>
        <taxon>Pristionchus</taxon>
    </lineage>
</organism>
<dbReference type="AlphaFoldDB" id="A0AAV5V2Y0"/>
<keyword evidence="2" id="KW-1185">Reference proteome</keyword>
<accession>A0AAV5V2Y0</accession>
<gene>
    <name evidence="1" type="ORF">PFISCL1PPCAC_5237</name>
</gene>
<sequence>HFWNNEHRYGFIGPRLAEQCVTFGPLESRHHLREFFKEVEERKWRCLLDELAEENIRQERPRQPTRQDVRGRDTCIAVFHEAAR</sequence>
<comment type="caution">
    <text evidence="1">The sequence shown here is derived from an EMBL/GenBank/DDBJ whole genome shotgun (WGS) entry which is preliminary data.</text>
</comment>
<dbReference type="Proteomes" id="UP001432322">
    <property type="component" value="Unassembled WGS sequence"/>
</dbReference>
<reference evidence="1" key="1">
    <citation type="submission" date="2023-10" db="EMBL/GenBank/DDBJ databases">
        <title>Genome assembly of Pristionchus species.</title>
        <authorList>
            <person name="Yoshida K."/>
            <person name="Sommer R.J."/>
        </authorList>
    </citation>
    <scope>NUCLEOTIDE SEQUENCE</scope>
    <source>
        <strain evidence="1">RS5133</strain>
    </source>
</reference>
<dbReference type="EMBL" id="BTSY01000002">
    <property type="protein sequence ID" value="GMT13940.1"/>
    <property type="molecule type" value="Genomic_DNA"/>
</dbReference>
<feature type="non-terminal residue" evidence="1">
    <location>
        <position position="1"/>
    </location>
</feature>
<proteinExistence type="predicted"/>
<name>A0AAV5V2Y0_9BILA</name>
<evidence type="ECO:0000313" key="1">
    <source>
        <dbReference type="EMBL" id="GMT13940.1"/>
    </source>
</evidence>
<evidence type="ECO:0000313" key="2">
    <source>
        <dbReference type="Proteomes" id="UP001432322"/>
    </source>
</evidence>
<protein>
    <submittedName>
        <fullName evidence="1">Uncharacterized protein</fullName>
    </submittedName>
</protein>